<accession>A0ABT5X6G1</accession>
<evidence type="ECO:0000256" key="3">
    <source>
        <dbReference type="ARBA" id="ARBA00023172"/>
    </source>
</evidence>
<dbReference type="SUPFAM" id="SSF56349">
    <property type="entry name" value="DNA breaking-rejoining enzymes"/>
    <property type="match status" value="1"/>
</dbReference>
<sequence length="199" mass="23272">MLGESVPVQFLKENEHIPYYFDEDDVLRIFSICHNIKHLAMLQTLFYGCLRASELCHLDDGDLDLKNLTIRVREGKGGKDGIVFISNECAATLKRYLEVRPPLEIDGDYPLFYTDFGRRWDRKDLYRMFITYKKKAGVEKQGGAHVFARHTPATIMIAKGCDIRIVKEVLRHRDIRTTLRYAHVADKTKREKYEQYLVL</sequence>
<evidence type="ECO:0000256" key="1">
    <source>
        <dbReference type="ARBA" id="ARBA00022908"/>
    </source>
</evidence>
<dbReference type="InterPro" id="IPR050090">
    <property type="entry name" value="Tyrosine_recombinase_XerCD"/>
</dbReference>
<dbReference type="PANTHER" id="PTHR30349">
    <property type="entry name" value="PHAGE INTEGRASE-RELATED"/>
    <property type="match status" value="1"/>
</dbReference>
<proteinExistence type="predicted"/>
<organism evidence="5 6">
    <name type="scientific">Candidatus Methanocrinis natronophilus</name>
    <dbReference type="NCBI Taxonomy" id="3033396"/>
    <lineage>
        <taxon>Archaea</taxon>
        <taxon>Methanobacteriati</taxon>
        <taxon>Methanobacteriota</taxon>
        <taxon>Stenosarchaea group</taxon>
        <taxon>Methanomicrobia</taxon>
        <taxon>Methanotrichales</taxon>
        <taxon>Methanotrichaceae</taxon>
        <taxon>Methanocrinis</taxon>
    </lineage>
</organism>
<dbReference type="Gene3D" id="1.10.443.10">
    <property type="entry name" value="Intergrase catalytic core"/>
    <property type="match status" value="1"/>
</dbReference>
<keyword evidence="1" id="KW-0229">DNA integration</keyword>
<dbReference type="PANTHER" id="PTHR30349:SF41">
    <property type="entry name" value="INTEGRASE_RECOMBINASE PROTEIN MJ0367-RELATED"/>
    <property type="match status" value="1"/>
</dbReference>
<gene>
    <name evidence="5" type="ORF">P0O15_03735</name>
</gene>
<keyword evidence="2" id="KW-0238">DNA-binding</keyword>
<keyword evidence="3" id="KW-0233">DNA recombination</keyword>
<dbReference type="InterPro" id="IPR002104">
    <property type="entry name" value="Integrase_catalytic"/>
</dbReference>
<dbReference type="PROSITE" id="PS51898">
    <property type="entry name" value="TYR_RECOMBINASE"/>
    <property type="match status" value="1"/>
</dbReference>
<name>A0ABT5X6G1_9EURY</name>
<dbReference type="InterPro" id="IPR011010">
    <property type="entry name" value="DNA_brk_join_enz"/>
</dbReference>
<evidence type="ECO:0000259" key="4">
    <source>
        <dbReference type="PROSITE" id="PS51898"/>
    </source>
</evidence>
<dbReference type="Pfam" id="PF00589">
    <property type="entry name" value="Phage_integrase"/>
    <property type="match status" value="1"/>
</dbReference>
<evidence type="ECO:0000313" key="5">
    <source>
        <dbReference type="EMBL" id="MDF0590284.1"/>
    </source>
</evidence>
<evidence type="ECO:0000313" key="6">
    <source>
        <dbReference type="Proteomes" id="UP001220010"/>
    </source>
</evidence>
<dbReference type="InterPro" id="IPR013762">
    <property type="entry name" value="Integrase-like_cat_sf"/>
</dbReference>
<dbReference type="Proteomes" id="UP001220010">
    <property type="component" value="Unassembled WGS sequence"/>
</dbReference>
<keyword evidence="6" id="KW-1185">Reference proteome</keyword>
<feature type="domain" description="Tyr recombinase" evidence="4">
    <location>
        <begin position="16"/>
        <end position="194"/>
    </location>
</feature>
<comment type="caution">
    <text evidence="5">The sequence shown here is derived from an EMBL/GenBank/DDBJ whole genome shotgun (WGS) entry which is preliminary data.</text>
</comment>
<protein>
    <submittedName>
        <fullName evidence="5">Tyrosine-type recombinase/integrase</fullName>
    </submittedName>
</protein>
<evidence type="ECO:0000256" key="2">
    <source>
        <dbReference type="ARBA" id="ARBA00023125"/>
    </source>
</evidence>
<reference evidence="5 6" key="1">
    <citation type="submission" date="2023-03" db="EMBL/GenBank/DDBJ databases">
        <title>WGS of Methanotrichaceae archaeon Mx.</title>
        <authorList>
            <person name="Sorokin D.Y."/>
            <person name="Merkel A.Y."/>
        </authorList>
    </citation>
    <scope>NUCLEOTIDE SEQUENCE [LARGE SCALE GENOMIC DNA]</scope>
    <source>
        <strain evidence="5 6">Mx</strain>
    </source>
</reference>
<dbReference type="EMBL" id="JARFPK010000010">
    <property type="protein sequence ID" value="MDF0590284.1"/>
    <property type="molecule type" value="Genomic_DNA"/>
</dbReference>